<name>A0A5B6VVQ6_9ROSI</name>
<proteinExistence type="predicted"/>
<dbReference type="AlphaFoldDB" id="A0A5B6VVQ6"/>
<reference evidence="2" key="1">
    <citation type="journal article" date="2019" name="Plant Biotechnol. J.">
        <title>Genome sequencing of the Australian wild diploid species Gossypium australe highlights disease resistance and delayed gland morphogenesis.</title>
        <authorList>
            <person name="Cai Y."/>
            <person name="Cai X."/>
            <person name="Wang Q."/>
            <person name="Wang P."/>
            <person name="Zhang Y."/>
            <person name="Cai C."/>
            <person name="Xu Y."/>
            <person name="Wang K."/>
            <person name="Zhou Z."/>
            <person name="Wang C."/>
            <person name="Geng S."/>
            <person name="Li B."/>
            <person name="Dong Q."/>
            <person name="Hou Y."/>
            <person name="Wang H."/>
            <person name="Ai P."/>
            <person name="Liu Z."/>
            <person name="Yi F."/>
            <person name="Sun M."/>
            <person name="An G."/>
            <person name="Cheng J."/>
            <person name="Zhang Y."/>
            <person name="Shi Q."/>
            <person name="Xie Y."/>
            <person name="Shi X."/>
            <person name="Chang Y."/>
            <person name="Huang F."/>
            <person name="Chen Y."/>
            <person name="Hong S."/>
            <person name="Mi L."/>
            <person name="Sun Q."/>
            <person name="Zhang L."/>
            <person name="Zhou B."/>
            <person name="Peng R."/>
            <person name="Zhang X."/>
            <person name="Liu F."/>
        </authorList>
    </citation>
    <scope>NUCLEOTIDE SEQUENCE [LARGE SCALE GENOMIC DNA]</scope>
    <source>
        <strain evidence="2">cv. PA1801</strain>
    </source>
</reference>
<protein>
    <submittedName>
        <fullName evidence="1">Uncharacterized protein</fullName>
    </submittedName>
</protein>
<evidence type="ECO:0000313" key="2">
    <source>
        <dbReference type="Proteomes" id="UP000325315"/>
    </source>
</evidence>
<accession>A0A5B6VVQ6</accession>
<evidence type="ECO:0000313" key="1">
    <source>
        <dbReference type="EMBL" id="KAA3473118.1"/>
    </source>
</evidence>
<dbReference type="Proteomes" id="UP000325315">
    <property type="component" value="Unassembled WGS sequence"/>
</dbReference>
<organism evidence="1 2">
    <name type="scientific">Gossypium australe</name>
    <dbReference type="NCBI Taxonomy" id="47621"/>
    <lineage>
        <taxon>Eukaryota</taxon>
        <taxon>Viridiplantae</taxon>
        <taxon>Streptophyta</taxon>
        <taxon>Embryophyta</taxon>
        <taxon>Tracheophyta</taxon>
        <taxon>Spermatophyta</taxon>
        <taxon>Magnoliopsida</taxon>
        <taxon>eudicotyledons</taxon>
        <taxon>Gunneridae</taxon>
        <taxon>Pentapetalae</taxon>
        <taxon>rosids</taxon>
        <taxon>malvids</taxon>
        <taxon>Malvales</taxon>
        <taxon>Malvaceae</taxon>
        <taxon>Malvoideae</taxon>
        <taxon>Gossypium</taxon>
    </lineage>
</organism>
<sequence length="140" mass="16236">MVPAWTFPRAGASLGRFCWSFAMARTSSERYFSGYFADMVSLPLDYLASHDQHHQHTSTIDTIHFELRQHASRQYQKGHRINKTTINHLLYSLRHIVSLQGEICDCEENPAPAIGELAWFEEEVLLLVRRDYARIAPEMQ</sequence>
<comment type="caution">
    <text evidence="1">The sequence shown here is derived from an EMBL/GenBank/DDBJ whole genome shotgun (WGS) entry which is preliminary data.</text>
</comment>
<keyword evidence="2" id="KW-1185">Reference proteome</keyword>
<gene>
    <name evidence="1" type="ORF">EPI10_023524</name>
</gene>
<dbReference type="EMBL" id="SMMG02000005">
    <property type="protein sequence ID" value="KAA3473118.1"/>
    <property type="molecule type" value="Genomic_DNA"/>
</dbReference>